<gene>
    <name evidence="1" type="ORF">ARMOST_07999</name>
</gene>
<accession>A0A284R7C6</accession>
<dbReference type="AlphaFoldDB" id="A0A284R7C6"/>
<protein>
    <submittedName>
        <fullName evidence="1">Uncharacterized protein</fullName>
    </submittedName>
</protein>
<organism evidence="1 2">
    <name type="scientific">Armillaria ostoyae</name>
    <name type="common">Armillaria root rot fungus</name>
    <dbReference type="NCBI Taxonomy" id="47428"/>
    <lineage>
        <taxon>Eukaryota</taxon>
        <taxon>Fungi</taxon>
        <taxon>Dikarya</taxon>
        <taxon>Basidiomycota</taxon>
        <taxon>Agaricomycotina</taxon>
        <taxon>Agaricomycetes</taxon>
        <taxon>Agaricomycetidae</taxon>
        <taxon>Agaricales</taxon>
        <taxon>Marasmiineae</taxon>
        <taxon>Physalacriaceae</taxon>
        <taxon>Armillaria</taxon>
    </lineage>
</organism>
<evidence type="ECO:0000313" key="2">
    <source>
        <dbReference type="Proteomes" id="UP000219338"/>
    </source>
</evidence>
<reference evidence="2" key="1">
    <citation type="journal article" date="2017" name="Nat. Ecol. Evol.">
        <title>Genome expansion and lineage-specific genetic innovations in the forest pathogenic fungi Armillaria.</title>
        <authorList>
            <person name="Sipos G."/>
            <person name="Prasanna A.N."/>
            <person name="Walter M.C."/>
            <person name="O'Connor E."/>
            <person name="Balint B."/>
            <person name="Krizsan K."/>
            <person name="Kiss B."/>
            <person name="Hess J."/>
            <person name="Varga T."/>
            <person name="Slot J."/>
            <person name="Riley R."/>
            <person name="Boka B."/>
            <person name="Rigling D."/>
            <person name="Barry K."/>
            <person name="Lee J."/>
            <person name="Mihaltcheva S."/>
            <person name="LaButti K."/>
            <person name="Lipzen A."/>
            <person name="Waldron R."/>
            <person name="Moloney N.M."/>
            <person name="Sperisen C."/>
            <person name="Kredics L."/>
            <person name="Vagvoelgyi C."/>
            <person name="Patrignani A."/>
            <person name="Fitzpatrick D."/>
            <person name="Nagy I."/>
            <person name="Doyle S."/>
            <person name="Anderson J.B."/>
            <person name="Grigoriev I.V."/>
            <person name="Gueldener U."/>
            <person name="Muensterkoetter M."/>
            <person name="Nagy L.G."/>
        </authorList>
    </citation>
    <scope>NUCLEOTIDE SEQUENCE [LARGE SCALE GENOMIC DNA]</scope>
    <source>
        <strain evidence="2">C18/9</strain>
    </source>
</reference>
<evidence type="ECO:0000313" key="1">
    <source>
        <dbReference type="EMBL" id="SJL04631.1"/>
    </source>
</evidence>
<dbReference type="Proteomes" id="UP000219338">
    <property type="component" value="Unassembled WGS sequence"/>
</dbReference>
<keyword evidence="2" id="KW-1185">Reference proteome</keyword>
<dbReference type="EMBL" id="FUEG01000005">
    <property type="protein sequence ID" value="SJL04631.1"/>
    <property type="molecule type" value="Genomic_DNA"/>
</dbReference>
<sequence>MNAKAIPAAVPTTGAIILTRLEGSVPKVGTAVAKKEGTVPSAIHAQSEPPSTKNAEELTTVVVVDRDACKMYHPSGTLTGFQEKEWTDMDMVANFEIRSLLATVNDMDPKSVKVLHSKVVSLHTVVFAGFLNVRGVISPSSPLLLRLPSLHHDTLL</sequence>
<proteinExistence type="predicted"/>
<name>A0A284R7C6_ARMOS</name>